<evidence type="ECO:0000256" key="10">
    <source>
        <dbReference type="ARBA" id="ARBA00048685"/>
    </source>
</evidence>
<dbReference type="GO" id="GO:0016491">
    <property type="term" value="F:oxidoreductase activity"/>
    <property type="evidence" value="ECO:0007669"/>
    <property type="project" value="UniProtKB-KW"/>
</dbReference>
<dbReference type="AlphaFoldDB" id="A0A370B7A4"/>
<dbReference type="Proteomes" id="UP000253741">
    <property type="component" value="Unassembled WGS sequence"/>
</dbReference>
<feature type="domain" description="Enoyl reductase (ER)" evidence="12">
    <location>
        <begin position="7"/>
        <end position="342"/>
    </location>
</feature>
<comment type="similarity">
    <text evidence="7">Belongs to the zinc-containing alcohol dehydrogenase family. DOIA dehydrogenase subfamily.</text>
</comment>
<dbReference type="Pfam" id="PF00107">
    <property type="entry name" value="ADH_zinc_N"/>
    <property type="match status" value="1"/>
</dbReference>
<dbReference type="InterPro" id="IPR013154">
    <property type="entry name" value="ADH-like_N"/>
</dbReference>
<dbReference type="SUPFAM" id="SSF51735">
    <property type="entry name" value="NAD(P)-binding Rossmann-fold domains"/>
    <property type="match status" value="1"/>
</dbReference>
<evidence type="ECO:0000256" key="4">
    <source>
        <dbReference type="ARBA" id="ARBA00023002"/>
    </source>
</evidence>
<dbReference type="InterPro" id="IPR050129">
    <property type="entry name" value="Zn_alcohol_dh"/>
</dbReference>
<keyword evidence="4" id="KW-0560">Oxidoreductase</keyword>
<dbReference type="PANTHER" id="PTHR43401">
    <property type="entry name" value="L-THREONINE 3-DEHYDROGENASE"/>
    <property type="match status" value="1"/>
</dbReference>
<dbReference type="Gene3D" id="3.90.180.10">
    <property type="entry name" value="Medium-chain alcohol dehydrogenases, catalytic domain"/>
    <property type="match status" value="1"/>
</dbReference>
<keyword evidence="3" id="KW-0862">Zinc</keyword>
<dbReference type="OrthoDB" id="9797931at2"/>
<dbReference type="PANTHER" id="PTHR43401:SF2">
    <property type="entry name" value="L-THREONINE 3-DEHYDROGENASE"/>
    <property type="match status" value="1"/>
</dbReference>
<evidence type="ECO:0000313" key="13">
    <source>
        <dbReference type="EMBL" id="RDG37670.1"/>
    </source>
</evidence>
<comment type="catalytic activity">
    <reaction evidence="10">
        <text>2-deoxy-scyllo-inosamine + NAD(+) = 3-amino-2,3-dideoxy-scyllo-inosose + NADH + H(+)</text>
        <dbReference type="Rhea" id="RHEA:33883"/>
        <dbReference type="ChEBI" id="CHEBI:15378"/>
        <dbReference type="ChEBI" id="CHEBI:57540"/>
        <dbReference type="ChEBI" id="CHEBI:57945"/>
        <dbReference type="ChEBI" id="CHEBI:65002"/>
        <dbReference type="ChEBI" id="CHEBI:65003"/>
        <dbReference type="EC" id="1.1.1.329"/>
    </reaction>
</comment>
<dbReference type="Gene3D" id="3.40.50.720">
    <property type="entry name" value="NAD(P)-binding Rossmann-like Domain"/>
    <property type="match status" value="1"/>
</dbReference>
<dbReference type="SMART" id="SM00829">
    <property type="entry name" value="PKS_ER"/>
    <property type="match status" value="1"/>
</dbReference>
<evidence type="ECO:0000256" key="11">
    <source>
        <dbReference type="ARBA" id="ARBA00049085"/>
    </source>
</evidence>
<evidence type="ECO:0000256" key="9">
    <source>
        <dbReference type="ARBA" id="ARBA00039387"/>
    </source>
</evidence>
<dbReference type="InterPro" id="IPR013149">
    <property type="entry name" value="ADH-like_C"/>
</dbReference>
<evidence type="ECO:0000256" key="5">
    <source>
        <dbReference type="ARBA" id="ARBA00037678"/>
    </source>
</evidence>
<organism evidence="13 14">
    <name type="scientific">Streptomyces corynorhini</name>
    <dbReference type="NCBI Taxonomy" id="2282652"/>
    <lineage>
        <taxon>Bacteria</taxon>
        <taxon>Bacillati</taxon>
        <taxon>Actinomycetota</taxon>
        <taxon>Actinomycetes</taxon>
        <taxon>Kitasatosporales</taxon>
        <taxon>Streptomycetaceae</taxon>
        <taxon>Streptomyces</taxon>
    </lineage>
</organism>
<dbReference type="InterPro" id="IPR036291">
    <property type="entry name" value="NAD(P)-bd_dom_sf"/>
</dbReference>
<sequence>MRAALLHAPGDIRVEEVPVPEPAPREALVRVAACGVCGSDIPRMLRPGGAYHLPLICGHEFSGHVVALGAELAAAGTVKEGDLVAVPPLIPCRRCAPCSQGHFSLCEDYDYFGSRRAGAYAEYVTVPEGNLMVLPADLDPRAAAMLDPAAIALHAIWRTKLRTGHRVAVVGAGPIGLFAVQWARLAGASEVLSIDVSEQKAAMALEAGATHTATTPERATELAGPGYDVIIESAGVPATADQAVRLAARHGQAVFIGIPHDPVVLPKATFSNFLRREVTLHGAWNSFSAPFPGDEWRTAARAMGDGSLRWKFMITHELGLDDVSSTLHQLGERSIFSSKVLFLPNGTLPNGTPPNGTLPNGDRP</sequence>
<dbReference type="EC" id="1.1.1.329" evidence="8"/>
<comment type="catalytic activity">
    <reaction evidence="11">
        <text>2-deoxy-scyllo-inosamine + NADP(+) = 3-amino-2,3-dideoxy-scyllo-inosose + NADPH + H(+)</text>
        <dbReference type="Rhea" id="RHEA:33879"/>
        <dbReference type="ChEBI" id="CHEBI:15378"/>
        <dbReference type="ChEBI" id="CHEBI:57783"/>
        <dbReference type="ChEBI" id="CHEBI:58349"/>
        <dbReference type="ChEBI" id="CHEBI:65002"/>
        <dbReference type="ChEBI" id="CHEBI:65003"/>
        <dbReference type="EC" id="1.1.1.329"/>
    </reaction>
</comment>
<evidence type="ECO:0000313" key="14">
    <source>
        <dbReference type="Proteomes" id="UP000253741"/>
    </source>
</evidence>
<protein>
    <recommendedName>
        <fullName evidence="9">2-deoxy-scyllo-inosamine dehydrogenase</fullName>
        <ecNumber evidence="8">1.1.1.329</ecNumber>
    </recommendedName>
</protein>
<evidence type="ECO:0000256" key="7">
    <source>
        <dbReference type="ARBA" id="ARBA00038004"/>
    </source>
</evidence>
<evidence type="ECO:0000256" key="8">
    <source>
        <dbReference type="ARBA" id="ARBA00039102"/>
    </source>
</evidence>
<evidence type="ECO:0000256" key="6">
    <source>
        <dbReference type="ARBA" id="ARBA00037908"/>
    </source>
</evidence>
<comment type="caution">
    <text evidence="13">The sequence shown here is derived from an EMBL/GenBank/DDBJ whole genome shotgun (WGS) entry which is preliminary data.</text>
</comment>
<dbReference type="Pfam" id="PF08240">
    <property type="entry name" value="ADH_N"/>
    <property type="match status" value="1"/>
</dbReference>
<comment type="function">
    <text evidence="5">Catalyzes the oxidation of 2-deoxy-scyllo-inosamine (DOIA) with NAD(+) or NADP(+), forming 3-amino-2,3-dideoxy-scyllo-inosose (amino-DOI).</text>
</comment>
<gene>
    <name evidence="13" type="ORF">DVH02_13290</name>
</gene>
<comment type="cofactor">
    <cofactor evidence="1">
        <name>Zn(2+)</name>
        <dbReference type="ChEBI" id="CHEBI:29105"/>
    </cofactor>
</comment>
<accession>A0A370B7A4</accession>
<name>A0A370B7A4_9ACTN</name>
<evidence type="ECO:0000256" key="3">
    <source>
        <dbReference type="ARBA" id="ARBA00022833"/>
    </source>
</evidence>
<reference evidence="13 14" key="1">
    <citation type="submission" date="2018-07" db="EMBL/GenBank/DDBJ databases">
        <title>Streptomyces species from bats.</title>
        <authorList>
            <person name="Dunlap C."/>
        </authorList>
    </citation>
    <scope>NUCLEOTIDE SEQUENCE [LARGE SCALE GENOMIC DNA]</scope>
    <source>
        <strain evidence="13 14">AC230</strain>
    </source>
</reference>
<dbReference type="EMBL" id="QQNA01000094">
    <property type="protein sequence ID" value="RDG37670.1"/>
    <property type="molecule type" value="Genomic_DNA"/>
</dbReference>
<dbReference type="InterPro" id="IPR020843">
    <property type="entry name" value="ER"/>
</dbReference>
<comment type="pathway">
    <text evidence="6">Metabolic intermediate biosynthesis; 2-deoxystreptamine biosynthesis; 2-deoxystreptamine from D-glucose 6-phosphate: step 3/4.</text>
</comment>
<dbReference type="SUPFAM" id="SSF50129">
    <property type="entry name" value="GroES-like"/>
    <property type="match status" value="1"/>
</dbReference>
<dbReference type="InterPro" id="IPR011032">
    <property type="entry name" value="GroES-like_sf"/>
</dbReference>
<dbReference type="CDD" id="cd08236">
    <property type="entry name" value="sugar_DH"/>
    <property type="match status" value="1"/>
</dbReference>
<proteinExistence type="inferred from homology"/>
<keyword evidence="14" id="KW-1185">Reference proteome</keyword>
<dbReference type="GO" id="GO:0046872">
    <property type="term" value="F:metal ion binding"/>
    <property type="evidence" value="ECO:0007669"/>
    <property type="project" value="UniProtKB-KW"/>
</dbReference>
<keyword evidence="2" id="KW-0479">Metal-binding</keyword>
<evidence type="ECO:0000256" key="1">
    <source>
        <dbReference type="ARBA" id="ARBA00001947"/>
    </source>
</evidence>
<evidence type="ECO:0000259" key="12">
    <source>
        <dbReference type="SMART" id="SM00829"/>
    </source>
</evidence>
<evidence type="ECO:0000256" key="2">
    <source>
        <dbReference type="ARBA" id="ARBA00022723"/>
    </source>
</evidence>